<evidence type="ECO:0000256" key="2">
    <source>
        <dbReference type="ARBA" id="ARBA00022664"/>
    </source>
</evidence>
<evidence type="ECO:0000256" key="1">
    <source>
        <dbReference type="ARBA" id="ARBA00004123"/>
    </source>
</evidence>
<dbReference type="FunFam" id="3.40.140.10:FF:000002">
    <property type="entry name" value="Pre-mRNA-processing-splicing factor 8"/>
    <property type="match status" value="1"/>
</dbReference>
<dbReference type="InterPro" id="IPR021983">
    <property type="entry name" value="PRP8_domainIV"/>
</dbReference>
<dbReference type="Pfam" id="PF08082">
    <property type="entry name" value="PRO8NT"/>
    <property type="match status" value="1"/>
</dbReference>
<dbReference type="Gene3D" id="3.30.43.40">
    <property type="entry name" value="Pre-mRNA-processing-splicing factor 8, U5-snRNA-binding domain"/>
    <property type="match status" value="1"/>
</dbReference>
<evidence type="ECO:0000256" key="6">
    <source>
        <dbReference type="ARBA" id="ARBA00023242"/>
    </source>
</evidence>
<dbReference type="InterPro" id="IPR019582">
    <property type="entry name" value="RRM_spliceosomal_PrP8"/>
</dbReference>
<keyword evidence="3" id="KW-0747">Spliceosome</keyword>
<gene>
    <name evidence="9" type="primary">Contig12809.g13675</name>
    <name evidence="9" type="ORF">STYLEM_24</name>
</gene>
<feature type="domain" description="MPN" evidence="8">
    <location>
        <begin position="2145"/>
        <end position="2276"/>
    </location>
</feature>
<dbReference type="EMBL" id="CCKQ01000026">
    <property type="protein sequence ID" value="CDW71085.1"/>
    <property type="molecule type" value="Genomic_DNA"/>
</dbReference>
<dbReference type="InterPro" id="IPR012337">
    <property type="entry name" value="RNaseH-like_sf"/>
</dbReference>
<dbReference type="Gene3D" id="3.30.420.230">
    <property type="match status" value="1"/>
</dbReference>
<accession>A0A077ZNX5</accession>
<dbReference type="FunFam" id="1.20.80.40:FF:000001">
    <property type="entry name" value="Pre-mRNA-processing-splicing factor 8"/>
    <property type="match status" value="1"/>
</dbReference>
<dbReference type="GO" id="GO:0030619">
    <property type="term" value="F:U1 snRNA binding"/>
    <property type="evidence" value="ECO:0007669"/>
    <property type="project" value="TreeGrafter"/>
</dbReference>
<evidence type="ECO:0000256" key="7">
    <source>
        <dbReference type="SAM" id="MobiDB-lite"/>
    </source>
</evidence>
<reference evidence="9 10" key="1">
    <citation type="submission" date="2014-06" db="EMBL/GenBank/DDBJ databases">
        <authorList>
            <person name="Swart Estienne"/>
        </authorList>
    </citation>
    <scope>NUCLEOTIDE SEQUENCE [LARGE SCALE GENOMIC DNA]</scope>
    <source>
        <strain evidence="9 10">130c</strain>
    </source>
</reference>
<dbReference type="InterPro" id="IPR037518">
    <property type="entry name" value="MPN"/>
</dbReference>
<proteinExistence type="predicted"/>
<dbReference type="InterPro" id="IPR027652">
    <property type="entry name" value="PRP8"/>
</dbReference>
<dbReference type="GO" id="GO:0000974">
    <property type="term" value="C:Prp19 complex"/>
    <property type="evidence" value="ECO:0007669"/>
    <property type="project" value="UniProtKB-ARBA"/>
</dbReference>
<dbReference type="Pfam" id="PF08084">
    <property type="entry name" value="PROCT"/>
    <property type="match status" value="1"/>
</dbReference>
<protein>
    <submittedName>
        <fullName evidence="9">Pre-mrna-processing-splicing factor 8</fullName>
    </submittedName>
</protein>
<dbReference type="FunCoup" id="A0A077ZNX5">
    <property type="interactions" value="751"/>
</dbReference>
<dbReference type="GO" id="GO:0008237">
    <property type="term" value="F:metallopeptidase activity"/>
    <property type="evidence" value="ECO:0007669"/>
    <property type="project" value="InterPro"/>
</dbReference>
<dbReference type="GO" id="GO:0030620">
    <property type="term" value="F:U2 snRNA binding"/>
    <property type="evidence" value="ECO:0007669"/>
    <property type="project" value="TreeGrafter"/>
</dbReference>
<dbReference type="OMA" id="ANKWNTS"/>
<dbReference type="InterPro" id="IPR012591">
    <property type="entry name" value="PRO8NT"/>
</dbReference>
<dbReference type="SMART" id="SM00232">
    <property type="entry name" value="JAB_MPN"/>
    <property type="match status" value="1"/>
</dbReference>
<dbReference type="Pfam" id="PF10598">
    <property type="entry name" value="RRM_4"/>
    <property type="match status" value="1"/>
</dbReference>
<dbReference type="InterPro" id="IPR012592">
    <property type="entry name" value="PROCN"/>
</dbReference>
<dbReference type="Gene3D" id="1.20.80.40">
    <property type="match status" value="1"/>
</dbReference>
<dbReference type="Proteomes" id="UP000039865">
    <property type="component" value="Unassembled WGS sequence"/>
</dbReference>
<dbReference type="GO" id="GO:0071013">
    <property type="term" value="C:catalytic step 2 spliceosome"/>
    <property type="evidence" value="ECO:0007669"/>
    <property type="project" value="TreeGrafter"/>
</dbReference>
<dbReference type="GO" id="GO:0000393">
    <property type="term" value="P:spliceosomal conformational changes to generate catalytic conformation"/>
    <property type="evidence" value="ECO:0007669"/>
    <property type="project" value="UniProtKB-ARBA"/>
</dbReference>
<dbReference type="Pfam" id="PF12134">
    <property type="entry name" value="PRP8_domainIV"/>
    <property type="match status" value="1"/>
</dbReference>
<dbReference type="Pfam" id="PF10597">
    <property type="entry name" value="U5_2-snRNA_bdg"/>
    <property type="match status" value="1"/>
</dbReference>
<dbReference type="InterPro" id="IPR019580">
    <property type="entry name" value="Prp8_U6-snRNA-bd"/>
</dbReference>
<dbReference type="Gene3D" id="3.90.1570.40">
    <property type="match status" value="1"/>
</dbReference>
<dbReference type="Gene3D" id="3.40.140.10">
    <property type="entry name" value="Cytidine Deaminase, domain 2"/>
    <property type="match status" value="1"/>
</dbReference>
<dbReference type="InterPro" id="IPR042516">
    <property type="entry name" value="Prp8_U5-snRNA-bd_sf"/>
</dbReference>
<organism evidence="9 10">
    <name type="scientific">Stylonychia lemnae</name>
    <name type="common">Ciliate</name>
    <dbReference type="NCBI Taxonomy" id="5949"/>
    <lineage>
        <taxon>Eukaryota</taxon>
        <taxon>Sar</taxon>
        <taxon>Alveolata</taxon>
        <taxon>Ciliophora</taxon>
        <taxon>Intramacronucleata</taxon>
        <taxon>Spirotrichea</taxon>
        <taxon>Stichotrichia</taxon>
        <taxon>Sporadotrichida</taxon>
        <taxon>Oxytrichidae</taxon>
        <taxon>Stylonychinae</taxon>
        <taxon>Stylonychia</taxon>
    </lineage>
</organism>
<dbReference type="FunFam" id="3.90.1570.40:FF:000001">
    <property type="entry name" value="Pre-mRNA-processing-splicing factor 8"/>
    <property type="match status" value="1"/>
</dbReference>
<dbReference type="CDD" id="cd13838">
    <property type="entry name" value="RNase_H_like_Prp8_IV"/>
    <property type="match status" value="1"/>
</dbReference>
<dbReference type="PANTHER" id="PTHR11140">
    <property type="entry name" value="PRE-MRNA SPLICING FACTOR PRP8"/>
    <property type="match status" value="1"/>
</dbReference>
<dbReference type="InterPro" id="IPR043172">
    <property type="entry name" value="Prp8_domainIV_palm"/>
</dbReference>
<dbReference type="GO" id="GO:0097157">
    <property type="term" value="F:pre-mRNA intronic binding"/>
    <property type="evidence" value="ECO:0007669"/>
    <property type="project" value="TreeGrafter"/>
</dbReference>
<dbReference type="InterPro" id="IPR000555">
    <property type="entry name" value="JAMM/MPN+_dom"/>
</dbReference>
<feature type="region of interest" description="Disordered" evidence="7">
    <location>
        <begin position="1"/>
        <end position="32"/>
    </location>
</feature>
<dbReference type="GO" id="GO:0017070">
    <property type="term" value="F:U6 snRNA binding"/>
    <property type="evidence" value="ECO:0007669"/>
    <property type="project" value="InterPro"/>
</dbReference>
<evidence type="ECO:0000256" key="5">
    <source>
        <dbReference type="ARBA" id="ARBA00023187"/>
    </source>
</evidence>
<comment type="subcellular location">
    <subcellularLocation>
        <location evidence="1">Nucleus</location>
    </subcellularLocation>
</comment>
<dbReference type="GO" id="GO:0005682">
    <property type="term" value="C:U5 snRNP"/>
    <property type="evidence" value="ECO:0007669"/>
    <property type="project" value="TreeGrafter"/>
</dbReference>
<evidence type="ECO:0000313" key="10">
    <source>
        <dbReference type="Proteomes" id="UP000039865"/>
    </source>
</evidence>
<evidence type="ECO:0000256" key="3">
    <source>
        <dbReference type="ARBA" id="ARBA00022728"/>
    </source>
</evidence>
<dbReference type="GO" id="GO:0030623">
    <property type="term" value="F:U5 snRNA binding"/>
    <property type="evidence" value="ECO:0007669"/>
    <property type="project" value="InterPro"/>
</dbReference>
<dbReference type="OrthoDB" id="1931567at2759"/>
<dbReference type="PROSITE" id="PS50249">
    <property type="entry name" value="MPN"/>
    <property type="match status" value="1"/>
</dbReference>
<dbReference type="InParanoid" id="A0A077ZNX5"/>
<dbReference type="PANTHER" id="PTHR11140:SF0">
    <property type="entry name" value="PRE-MRNA-PROCESSING-SPLICING FACTOR 8"/>
    <property type="match status" value="1"/>
</dbReference>
<keyword evidence="6" id="KW-0539">Nucleus</keyword>
<keyword evidence="10" id="KW-1185">Reference proteome</keyword>
<dbReference type="CDD" id="cd08056">
    <property type="entry name" value="MPN_PRP8"/>
    <property type="match status" value="1"/>
</dbReference>
<keyword evidence="2" id="KW-0507">mRNA processing</keyword>
<dbReference type="GO" id="GO:0000244">
    <property type="term" value="P:spliceosomal tri-snRNP complex assembly"/>
    <property type="evidence" value="ECO:0007669"/>
    <property type="project" value="TreeGrafter"/>
</dbReference>
<keyword evidence="4" id="KW-0694">RNA-binding</keyword>
<dbReference type="FunFam" id="3.30.43.40:FF:000001">
    <property type="entry name" value="Pre-mRNA-processing-splicing factor 8"/>
    <property type="match status" value="1"/>
</dbReference>
<dbReference type="FunFam" id="3.30.420.230:FF:000001">
    <property type="entry name" value="Pre-mRNA-processing-splicing factor 8"/>
    <property type="match status" value="1"/>
</dbReference>
<dbReference type="InterPro" id="IPR019581">
    <property type="entry name" value="Prp8_U5-snRNA-bd"/>
</dbReference>
<keyword evidence="5" id="KW-0508">mRNA splicing</keyword>
<dbReference type="Pfam" id="PF01398">
    <property type="entry name" value="JAB"/>
    <property type="match status" value="1"/>
</dbReference>
<dbReference type="SUPFAM" id="SSF53098">
    <property type="entry name" value="Ribonuclease H-like"/>
    <property type="match status" value="2"/>
</dbReference>
<dbReference type="Pfam" id="PF08083">
    <property type="entry name" value="PROCN"/>
    <property type="match status" value="1"/>
</dbReference>
<dbReference type="InterPro" id="IPR043173">
    <property type="entry name" value="Prp8_domainIV_fingers"/>
</dbReference>
<dbReference type="InterPro" id="IPR012984">
    <property type="entry name" value="PROCT"/>
</dbReference>
<name>A0A077ZNX5_STYLE</name>
<evidence type="ECO:0000259" key="8">
    <source>
        <dbReference type="PROSITE" id="PS50249"/>
    </source>
</evidence>
<dbReference type="Pfam" id="PF10596">
    <property type="entry name" value="U6-snRNA_bdg"/>
    <property type="match status" value="1"/>
</dbReference>
<evidence type="ECO:0000313" key="9">
    <source>
        <dbReference type="EMBL" id="CDW71085.1"/>
    </source>
</evidence>
<evidence type="ECO:0000256" key="4">
    <source>
        <dbReference type="ARBA" id="ARBA00022884"/>
    </source>
</evidence>
<sequence length="2378" mass="279168">MSKVKFDKTNPMMQDFSDSDSDNEGKAGIDDGDLNEAEQEANIFKLSANSYKVSGELGQYILPEAILIDKTKKWRQINTKRYSDRRKFGYVETQKELLPPEVLRKIIKDHGDMSSKRFRQDKRVYLGALKYIPHAIYKLLENMPMPWEQVRNVKTLYHITGAITFINEVPKVIEPVYTAQWGSMWIMMRREKRDRRHFKRMRFPPFDDEEPPLDYGDNILNVEPLEAIQMELDEEEDNPVFDWFYDHQPLKYTKNVNGPSYRLWRLTLPMMANLHRLSNQLLSDLLDHNYFHLFDKKSFFTAKALNMAIPGGPKFEPLYRDIYEEDEDWNEFNDINKIIVRHQIRTEYKIAFPHLYNSRPRKVELAPYHSPAVCFIKNDDPELPAFYFDEVINPISAYKMDKFKNLTDNFEVTDEDLEEFEMPEYVQPILQEQPLYNENTVNGINLYWAPEPFNKRTGKTRRNYDIPLVSSWFKERCPQGYPVKVRVSYQKLLKVWVLNQLHHHQPKAQNKKSLLKAFQKTKFFQLTEIDWVEAGLQVIRQGYNMLNLLIHRKNLNYLHLDYNFNLKPVKTLTTKERKKSRFGNAFHLIREILRLTKLVIDSHVQYRLGNIEAFQLADGLQYIFSHVGQLTGMYRYKYRLMRQVRMTKDLKHLIYYRFNTGPVGKGPGVGFWAPGWRIWLFFLRGIIPLVERWLGNLLARQFEGRHSKGIAKTVTKQRVESQYDLELRAAVIMDINDMMPEGVKANKTKTILQHLSEAWRCWKANIPWKVPGLPAPLENLILRYVKSKADWWTNASYYNRERIRRGATVDKTVCKKNLGRLTRLHLKSEQERQHNYLKDGPYTTPEEAIAIYTTFVHWLESRKFIHIPFPPLNYKNDTKLFVLCLERLKEAYSVKSRLNQSQRDELSLIEQAYDNPHEALSRVKRHLLCHRAFKEVGIEFMDLYSHLIPVYDIEPIEKITDAYLDQYLWYEADKRNLFPNWIKPADSEPPPLLVYKWCQGINNLTDVWDVSENQNVVLLQTKYEKLYEKVDFTLLNRLLRLIVDHNLADYMTTKNNVVISFKDMSHTNSYGLIRGLQFASFITQYYALILDIIILGLQRASELAGPPSQPNEFMSFKDVDTETRHPIRLFCRYIDKLYIIFRFTENDSRELIQRYLTENPDPNNENIVGYNNKKCWPRDCRMRLMKHDVNLGRAVFWEIKNKLPRALTTIEWENSFVSVYSKDNPNLLFNMCGFEVRILPKIRAILEEFSQKDGTWKLQNENTKEITAQAFVKIDEESLKKFENRVRQILMASGSTTFTKIANKWNTTLIGLMTYYREATVQTEQMLDLLVKCENKIQTRIKIGLNSKMPSRFPPVVFYTPKELGGLGMLSMGHILIPQSDLRFSKQTDTGITHFRAGMSHEEDQLIPNLYRYIQSWESEFIDSQRVWAEYALKRQEAAAQNRRLTLNDLEDSWDRGIPRINTLFQKDRLTLAYDKGWRVRQDFKQYQVLKQNPFWWTHQKHDGKLWNLNNYRTDMIQALGGVEGILEHTLFKGTYFPTWEGLFWEKASGFEESMKYKKLTHAQRSGLNQIPNRRFTLWWSPTINRANVYVGFQVQLDLTGIFMHGKIPTLKISLIQIFRAHLWQKIHESIVMDLCQVFDMELDSLEIETVQKETIHPRKSYKMNSSCADVLLFAAFKWQISKPSLLHEQKDQFDGTTTTKYWIDVQLRWGDYDSHDIERYSRAKFLDYTTDNMSIYPSPTGCLIGIDLAYNLHSGFGNYFNGSKILLTQAMNKIMKANPALYVLRERIRKCLQLYSSEPTEPYLNSQNYGELFSNQIIWFVDDTNVYRVTIHKTFEGNLTTKPINGAIFIFNPRTGQLFLKIIHTSVWAGQKRLGQLAKWKTAEEVAALIRCLPVEEQPKQIIVTRKGMLDPLEVHLLDFPNIVIKGSELQLPFQACLKIEKFGDRILKATEPQMLLFNLYDDWLKSIQSFTAFSRLILILRAMHINAERAKIVLKPDKTTITLPHHIWPNLTDEQWVKVEVELKNLILADYAKKNNVNVASLTQSEIKDIILGMEVAPVNIQKQEIERIEKQNKEASQLQAQNVKSTNIHGQSMVVQVLSGYEREKFMSKTDWRMRAISATSLHLRTNHIYVNSEDLKESGFTYVLPKNILKRFICISDLRIQVAGYLYGITPPDNPYVKEIRCIVLVPQIGTYQHVTLPHHIPEHTYLKDMEPLGWIHTQPFETNSLSAFDASIHTRLLEDNSTWDAEASIIITTSFTTGSCSLSVYKLTQAGVEWGRNNKETSPNPPGYGSHLYEKVQMILSDKFLGFFMIPEGGIWNYNFNGINFSENMKFQLVLDNPKDFYNEIHRTSHFLDFAKNEDEIEIETPDKENHFE</sequence>
<dbReference type="GO" id="GO:0045292">
    <property type="term" value="P:mRNA cis splicing, via spliceosome"/>
    <property type="evidence" value="ECO:0007669"/>
    <property type="project" value="UniProtKB-ARBA"/>
</dbReference>